<dbReference type="eggNOG" id="ENOG502Z83Q">
    <property type="taxonomic scope" value="Bacteria"/>
</dbReference>
<evidence type="ECO:0000313" key="1">
    <source>
        <dbReference type="EMBL" id="AGI73900.1"/>
    </source>
</evidence>
<evidence type="ECO:0000313" key="2">
    <source>
        <dbReference type="Proteomes" id="UP000004688"/>
    </source>
</evidence>
<dbReference type="KEGG" id="oar:OA238_c39620"/>
<dbReference type="RefSeq" id="WP_015496881.1">
    <property type="nucleotide sequence ID" value="NC_020908.1"/>
</dbReference>
<proteinExistence type="predicted"/>
<gene>
    <name evidence="1" type="ORF">OA238_c39620</name>
</gene>
<sequence>MTNTAQVSSEFDYLREKHKRLREQNSPELNLRTHRSISWLSRAAALIDEDPDAAFILSWIAFNAAYAKDLGDDPGSFARANFQGFFDALVRCDPNGRIEHEIWYQFEGVVAELLDTKYIFNPFWKFHNGDAQYDNWELRFENAKKAAQYAIEGQETAKLLSILFDRLYVLRNQLVHGGATWNSQVNRKQVRDGAELLLSLMPVFVDTMMSNSNEDWGAPYYPVVD</sequence>
<reference evidence="1 2" key="1">
    <citation type="journal article" date="2013" name="PLoS ONE">
        <title>Poles Apart: Arctic and Antarctic Octadecabacter strains Share High Genome Plasticity and a New Type of Xanthorhodopsin.</title>
        <authorList>
            <person name="Vollmers J."/>
            <person name="Voget S."/>
            <person name="Dietrich S."/>
            <person name="Gollnow K."/>
            <person name="Smits M."/>
            <person name="Meyer K."/>
            <person name="Brinkhoff T."/>
            <person name="Simon M."/>
            <person name="Daniel R."/>
        </authorList>
    </citation>
    <scope>NUCLEOTIDE SEQUENCE [LARGE SCALE GENOMIC DNA]</scope>
    <source>
        <strain evidence="1 2">238</strain>
    </source>
</reference>
<dbReference type="AlphaFoldDB" id="M9RVQ5"/>
<protein>
    <submittedName>
        <fullName evidence="1">Uncharacterized protein</fullName>
    </submittedName>
</protein>
<dbReference type="EMBL" id="CP003742">
    <property type="protein sequence ID" value="AGI73900.1"/>
    <property type="molecule type" value="Genomic_DNA"/>
</dbReference>
<dbReference type="HOGENOM" id="CLU_091717_0_0_5"/>
<name>M9RVQ5_9RHOB</name>
<dbReference type="Proteomes" id="UP000004688">
    <property type="component" value="Chromosome"/>
</dbReference>
<organism evidence="1 2">
    <name type="scientific">Octadecabacter arcticus 238</name>
    <dbReference type="NCBI Taxonomy" id="391616"/>
    <lineage>
        <taxon>Bacteria</taxon>
        <taxon>Pseudomonadati</taxon>
        <taxon>Pseudomonadota</taxon>
        <taxon>Alphaproteobacteria</taxon>
        <taxon>Rhodobacterales</taxon>
        <taxon>Roseobacteraceae</taxon>
        <taxon>Octadecabacter</taxon>
    </lineage>
</organism>
<dbReference type="STRING" id="391616.OA238_c39620"/>
<keyword evidence="2" id="KW-1185">Reference proteome</keyword>
<accession>M9RVQ5</accession>